<evidence type="ECO:0000256" key="4">
    <source>
        <dbReference type="ARBA" id="ARBA00023125"/>
    </source>
</evidence>
<keyword evidence="1" id="KW-0547">Nucleotide-binding</keyword>
<dbReference type="Pfam" id="PF00158">
    <property type="entry name" value="Sigma54_activat"/>
    <property type="match status" value="1"/>
</dbReference>
<dbReference type="SUPFAM" id="SSF52540">
    <property type="entry name" value="P-loop containing nucleoside triphosphate hydrolases"/>
    <property type="match status" value="1"/>
</dbReference>
<comment type="caution">
    <text evidence="7">The sequence shown here is derived from an EMBL/GenBank/DDBJ whole genome shotgun (WGS) entry which is preliminary data.</text>
</comment>
<proteinExistence type="predicted"/>
<dbReference type="InterPro" id="IPR002078">
    <property type="entry name" value="Sigma_54_int"/>
</dbReference>
<dbReference type="InterPro" id="IPR002197">
    <property type="entry name" value="HTH_Fis"/>
</dbReference>
<dbReference type="InterPro" id="IPR025943">
    <property type="entry name" value="Sigma_54_int_dom_ATP-bd_2"/>
</dbReference>
<reference evidence="7 8" key="1">
    <citation type="submission" date="2019-03" db="EMBL/GenBank/DDBJ databases">
        <title>Genomic Encyclopedia of Type Strains, Phase IV (KMG-IV): sequencing the most valuable type-strain genomes for metagenomic binning, comparative biology and taxonomic classification.</title>
        <authorList>
            <person name="Goeker M."/>
        </authorList>
    </citation>
    <scope>NUCLEOTIDE SEQUENCE [LARGE SCALE GENOMIC DNA]</scope>
    <source>
        <strain evidence="7 8">DSM 15969</strain>
    </source>
</reference>
<dbReference type="GO" id="GO:0000156">
    <property type="term" value="F:phosphorelay response regulator activity"/>
    <property type="evidence" value="ECO:0007669"/>
    <property type="project" value="InterPro"/>
</dbReference>
<keyword evidence="2" id="KW-0067">ATP-binding</keyword>
<dbReference type="GO" id="GO:0006355">
    <property type="term" value="P:regulation of DNA-templated transcription"/>
    <property type="evidence" value="ECO:0007669"/>
    <property type="project" value="InterPro"/>
</dbReference>
<dbReference type="Gene3D" id="3.30.450.20">
    <property type="entry name" value="PAS domain"/>
    <property type="match status" value="1"/>
</dbReference>
<keyword evidence="4" id="KW-0238">DNA-binding</keyword>
<protein>
    <submittedName>
        <fullName evidence="7">Transcriptional regulator with PAS, ATPase and Fis domain</fullName>
    </submittedName>
</protein>
<name>A0A4R1Q210_9FIRM</name>
<dbReference type="FunFam" id="3.40.50.300:FF:000006">
    <property type="entry name" value="DNA-binding transcriptional regulator NtrC"/>
    <property type="match status" value="1"/>
</dbReference>
<dbReference type="SUPFAM" id="SSF159800">
    <property type="entry name" value="PrpR receptor domain-like"/>
    <property type="match status" value="1"/>
</dbReference>
<dbReference type="RefSeq" id="WP_132073808.1">
    <property type="nucleotide sequence ID" value="NZ_SLUI01000001.1"/>
</dbReference>
<dbReference type="InterPro" id="IPR010524">
    <property type="entry name" value="Sig_transdc_resp-reg_PrpR_N"/>
</dbReference>
<dbReference type="PROSITE" id="PS50045">
    <property type="entry name" value="SIGMA54_INTERACT_4"/>
    <property type="match status" value="1"/>
</dbReference>
<dbReference type="Pfam" id="PF06506">
    <property type="entry name" value="PrpR_N"/>
    <property type="match status" value="1"/>
</dbReference>
<dbReference type="SUPFAM" id="SSF46689">
    <property type="entry name" value="Homeodomain-like"/>
    <property type="match status" value="1"/>
</dbReference>
<keyword evidence="3" id="KW-0805">Transcription regulation</keyword>
<dbReference type="InterPro" id="IPR025944">
    <property type="entry name" value="Sigma_54_int_dom_CS"/>
</dbReference>
<organism evidence="7 8">
    <name type="scientific">Anaerospora hongkongensis</name>
    <dbReference type="NCBI Taxonomy" id="244830"/>
    <lineage>
        <taxon>Bacteria</taxon>
        <taxon>Bacillati</taxon>
        <taxon>Bacillota</taxon>
        <taxon>Negativicutes</taxon>
        <taxon>Selenomonadales</taxon>
        <taxon>Sporomusaceae</taxon>
        <taxon>Anaerospora</taxon>
    </lineage>
</organism>
<evidence type="ECO:0000256" key="5">
    <source>
        <dbReference type="ARBA" id="ARBA00023163"/>
    </source>
</evidence>
<dbReference type="InterPro" id="IPR009057">
    <property type="entry name" value="Homeodomain-like_sf"/>
</dbReference>
<dbReference type="AlphaFoldDB" id="A0A4R1Q210"/>
<dbReference type="PROSITE" id="PS00688">
    <property type="entry name" value="SIGMA54_INTERACT_3"/>
    <property type="match status" value="1"/>
</dbReference>
<dbReference type="Pfam" id="PF25601">
    <property type="entry name" value="AAA_lid_14"/>
    <property type="match status" value="1"/>
</dbReference>
<keyword evidence="8" id="KW-1185">Reference proteome</keyword>
<dbReference type="Gene3D" id="3.40.50.10660">
    <property type="entry name" value="PrpR receptor domain-like"/>
    <property type="match status" value="1"/>
</dbReference>
<dbReference type="OrthoDB" id="9771372at2"/>
<dbReference type="PANTHER" id="PTHR32071">
    <property type="entry name" value="TRANSCRIPTIONAL REGULATORY PROTEIN"/>
    <property type="match status" value="1"/>
</dbReference>
<dbReference type="CDD" id="cd00009">
    <property type="entry name" value="AAA"/>
    <property type="match status" value="1"/>
</dbReference>
<dbReference type="InterPro" id="IPR027417">
    <property type="entry name" value="P-loop_NTPase"/>
</dbReference>
<dbReference type="SMART" id="SM00382">
    <property type="entry name" value="AAA"/>
    <property type="match status" value="1"/>
</dbReference>
<dbReference type="SUPFAM" id="SSF55785">
    <property type="entry name" value="PYP-like sensor domain (PAS domain)"/>
    <property type="match status" value="1"/>
</dbReference>
<dbReference type="Pfam" id="PF02954">
    <property type="entry name" value="HTH_8"/>
    <property type="match status" value="1"/>
</dbReference>
<dbReference type="InterPro" id="IPR025662">
    <property type="entry name" value="Sigma_54_int_dom_ATP-bd_1"/>
</dbReference>
<dbReference type="PROSITE" id="PS00676">
    <property type="entry name" value="SIGMA54_INTERACT_2"/>
    <property type="match status" value="1"/>
</dbReference>
<dbReference type="Gene3D" id="1.10.10.60">
    <property type="entry name" value="Homeodomain-like"/>
    <property type="match status" value="1"/>
</dbReference>
<dbReference type="InterPro" id="IPR003593">
    <property type="entry name" value="AAA+_ATPase"/>
</dbReference>
<dbReference type="GO" id="GO:0005524">
    <property type="term" value="F:ATP binding"/>
    <property type="evidence" value="ECO:0007669"/>
    <property type="project" value="UniProtKB-KW"/>
</dbReference>
<dbReference type="PRINTS" id="PR01590">
    <property type="entry name" value="HTHFIS"/>
</dbReference>
<dbReference type="InterPro" id="IPR058031">
    <property type="entry name" value="AAA_lid_NorR"/>
</dbReference>
<dbReference type="Gene3D" id="3.40.50.300">
    <property type="entry name" value="P-loop containing nucleotide triphosphate hydrolases"/>
    <property type="match status" value="1"/>
</dbReference>
<dbReference type="GO" id="GO:0043565">
    <property type="term" value="F:sequence-specific DNA binding"/>
    <property type="evidence" value="ECO:0007669"/>
    <property type="project" value="InterPro"/>
</dbReference>
<dbReference type="EMBL" id="SLUI01000001">
    <property type="protein sequence ID" value="TCL39847.1"/>
    <property type="molecule type" value="Genomic_DNA"/>
</dbReference>
<dbReference type="Gene3D" id="1.10.8.60">
    <property type="match status" value="1"/>
</dbReference>
<dbReference type="Gene3D" id="3.40.50.2300">
    <property type="match status" value="1"/>
</dbReference>
<dbReference type="PROSITE" id="PS00675">
    <property type="entry name" value="SIGMA54_INTERACT_1"/>
    <property type="match status" value="1"/>
</dbReference>
<evidence type="ECO:0000256" key="1">
    <source>
        <dbReference type="ARBA" id="ARBA00022741"/>
    </source>
</evidence>
<evidence type="ECO:0000313" key="8">
    <source>
        <dbReference type="Proteomes" id="UP000295063"/>
    </source>
</evidence>
<evidence type="ECO:0000256" key="3">
    <source>
        <dbReference type="ARBA" id="ARBA00023015"/>
    </source>
</evidence>
<dbReference type="InterPro" id="IPR035965">
    <property type="entry name" value="PAS-like_dom_sf"/>
</dbReference>
<keyword evidence="5" id="KW-0804">Transcription</keyword>
<evidence type="ECO:0000259" key="6">
    <source>
        <dbReference type="PROSITE" id="PS50045"/>
    </source>
</evidence>
<feature type="domain" description="Sigma-54 factor interaction" evidence="6">
    <location>
        <begin position="321"/>
        <end position="550"/>
    </location>
</feature>
<accession>A0A4R1Q210</accession>
<gene>
    <name evidence="7" type="ORF">EV210_10142</name>
</gene>
<sequence>MKKIAVFAPHENKLSELKILLAESLSEIIFEVGSLADGVMKAKQLIEQGVEIIIARGESAYNIRDACPSVAVIDIPISGFDLAIALEKAREYGGTVAVVSFPSMIKQVECLETAIGIKIKKYYLKSREQINEQIDQALQDGANVLLGGFTTITAAKKRNLPCVEIVTGGHAYIEAFNSAKSLLVTIEQEKRKSGMITTVLDYAYEGIVSIDETGRIIAINPVAKKILKSPIACDIGTDIDDVWPSLKLRDVITAGTRIRNQLFYVNNVQVLCNKVPITYRNGTIGAVVTFQDVTKIQMMESRIRKEIYSKGHIATYTFKDIHSSDPGMKLTINLARSFSNSNANVLILGETGSGKEVFAQSIHNQSKQNKGPFVAVNCAALPAQLLESELFGYIGGAFTGASKEGKLGLFEVAHTGTIFLDEISEMDVINQGRLLRVLQERAVVRLGSDRVIPVSVRVIAATNKKLGDLVKQGKFREDLFYRLNVLNLRIPPLRSRKRDIPLYVQTFLDQLCQEADKTIKFSSGALKLLQSYDWPGNVRQLRNVIERVVAVAKQDTVSTALLSQLLMFESDCDNITVENDEARIILKALDESNGVVASAAKALNINRTTLWRKMNRLGITK</sequence>
<evidence type="ECO:0000256" key="2">
    <source>
        <dbReference type="ARBA" id="ARBA00022840"/>
    </source>
</evidence>
<dbReference type="Proteomes" id="UP000295063">
    <property type="component" value="Unassembled WGS sequence"/>
</dbReference>
<evidence type="ECO:0000313" key="7">
    <source>
        <dbReference type="EMBL" id="TCL39847.1"/>
    </source>
</evidence>